<keyword evidence="6" id="KW-1185">Reference proteome</keyword>
<gene>
    <name evidence="5" type="ORF">GCM10008021_15970</name>
    <name evidence="4" type="ORF">GCM10010914_21730</name>
</gene>
<evidence type="ECO:0000259" key="3">
    <source>
        <dbReference type="PROSITE" id="PS51194"/>
    </source>
</evidence>
<dbReference type="GO" id="GO:0016787">
    <property type="term" value="F:hydrolase activity"/>
    <property type="evidence" value="ECO:0007669"/>
    <property type="project" value="InterPro"/>
</dbReference>
<comment type="caution">
    <text evidence="4">The sequence shown here is derived from an EMBL/GenBank/DDBJ whole genome shotgun (WGS) entry which is preliminary data.</text>
</comment>
<dbReference type="Gene3D" id="3.40.50.300">
    <property type="entry name" value="P-loop containing nucleotide triphosphate hydrolases"/>
    <property type="match status" value="2"/>
</dbReference>
<dbReference type="PANTHER" id="PTHR47396">
    <property type="entry name" value="TYPE I RESTRICTION ENZYME ECOKI R PROTEIN"/>
    <property type="match status" value="1"/>
</dbReference>
<reference evidence="5" key="1">
    <citation type="journal article" date="2014" name="Int. J. Syst. Evol. Microbiol.">
        <title>Complete genome of a new Firmicutes species belonging to the dominant human colonic microbiota ('Ruminococcus bicirculans') reveals two chromosomes and a selective capacity to utilize plant glucans.</title>
        <authorList>
            <consortium name="NISC Comparative Sequencing Program"/>
            <person name="Wegmann U."/>
            <person name="Louis P."/>
            <person name="Goesmann A."/>
            <person name="Henrissat B."/>
            <person name="Duncan S.H."/>
            <person name="Flint H.J."/>
        </authorList>
    </citation>
    <scope>NUCLEOTIDE SEQUENCE</scope>
    <source>
        <strain evidence="5">CGMCC 1.8884</strain>
    </source>
</reference>
<reference evidence="6" key="3">
    <citation type="journal article" date="2019" name="Int. J. Syst. Evol. Microbiol.">
        <title>The Global Catalogue of Microorganisms (GCM) 10K type strain sequencing project: providing services to taxonomists for standard genome sequencing and annotation.</title>
        <authorList>
            <consortium name="The Broad Institute Genomics Platform"/>
            <consortium name="The Broad Institute Genome Sequencing Center for Infectious Disease"/>
            <person name="Wu L."/>
            <person name="Ma J."/>
        </authorList>
    </citation>
    <scope>NUCLEOTIDE SEQUENCE [LARGE SCALE GENOMIC DNA]</scope>
    <source>
        <strain evidence="6">CGMCC 1.8884</strain>
    </source>
</reference>
<evidence type="ECO:0000259" key="2">
    <source>
        <dbReference type="PROSITE" id="PS51192"/>
    </source>
</evidence>
<dbReference type="Proteomes" id="UP000630135">
    <property type="component" value="Unassembled WGS sequence"/>
</dbReference>
<dbReference type="InterPro" id="IPR014001">
    <property type="entry name" value="Helicase_ATP-bd"/>
</dbReference>
<organism evidence="4 7">
    <name type="scientific">Deinococcus wulumuqiensis</name>
    <dbReference type="NCBI Taxonomy" id="980427"/>
    <lineage>
        <taxon>Bacteria</taxon>
        <taxon>Thermotogati</taxon>
        <taxon>Deinococcota</taxon>
        <taxon>Deinococci</taxon>
        <taxon>Deinococcales</taxon>
        <taxon>Deinococcaceae</taxon>
        <taxon>Deinococcus</taxon>
    </lineage>
</organism>
<dbReference type="SMART" id="SM00487">
    <property type="entry name" value="DEXDc"/>
    <property type="match status" value="1"/>
</dbReference>
<dbReference type="Proteomes" id="UP000652720">
    <property type="component" value="Unassembled WGS sequence"/>
</dbReference>
<dbReference type="Pfam" id="PF04851">
    <property type="entry name" value="ResIII"/>
    <property type="match status" value="1"/>
</dbReference>
<dbReference type="PANTHER" id="PTHR47396:SF1">
    <property type="entry name" value="ATP-DEPENDENT HELICASE IRC3-RELATED"/>
    <property type="match status" value="1"/>
</dbReference>
<reference evidence="4" key="4">
    <citation type="submission" date="2023-08" db="EMBL/GenBank/DDBJ databases">
        <authorList>
            <person name="Sun Q."/>
            <person name="Zhou Y."/>
        </authorList>
    </citation>
    <scope>NUCLEOTIDE SEQUENCE</scope>
    <source>
        <strain evidence="5">CGMCC 1.8884</strain>
        <strain evidence="4">CGMCC 1.8885</strain>
    </source>
</reference>
<dbReference type="PROSITE" id="PS51194">
    <property type="entry name" value="HELICASE_CTER"/>
    <property type="match status" value="1"/>
</dbReference>
<dbReference type="InterPro" id="IPR050742">
    <property type="entry name" value="Helicase_Restrict-Modif_Enz"/>
</dbReference>
<name>A0AAV4K5F4_9DEIO</name>
<feature type="domain" description="Helicase C-terminal" evidence="3">
    <location>
        <begin position="231"/>
        <end position="388"/>
    </location>
</feature>
<evidence type="ECO:0000313" key="7">
    <source>
        <dbReference type="Proteomes" id="UP000652720"/>
    </source>
</evidence>
<reference evidence="4" key="2">
    <citation type="journal article" date="2014" name="Int. J. Syst. Evol. Microbiol.">
        <title>Complete genome sequence of Corynebacterium casei LMG S-19264T (=DSM 44701T), isolated from a smear-ripened cheese.</title>
        <authorList>
            <consortium name="US DOE Joint Genome Institute (JGI-PGF)"/>
            <person name="Walter F."/>
            <person name="Albersmeier A."/>
            <person name="Kalinowski J."/>
            <person name="Ruckert C."/>
        </authorList>
    </citation>
    <scope>NUCLEOTIDE SEQUENCE</scope>
    <source>
        <strain evidence="4">CGMCC 1.8885</strain>
    </source>
</reference>
<dbReference type="EMBL" id="BMLZ01000018">
    <property type="protein sequence ID" value="GGP29946.1"/>
    <property type="molecule type" value="Genomic_DNA"/>
</dbReference>
<dbReference type="SUPFAM" id="SSF52540">
    <property type="entry name" value="P-loop containing nucleoside triphosphate hydrolases"/>
    <property type="match status" value="1"/>
</dbReference>
<evidence type="ECO:0000256" key="1">
    <source>
        <dbReference type="SAM" id="MobiDB-lite"/>
    </source>
</evidence>
<dbReference type="InterPro" id="IPR027417">
    <property type="entry name" value="P-loop_NTPase"/>
</dbReference>
<dbReference type="SMART" id="SM00490">
    <property type="entry name" value="HELICc"/>
    <property type="match status" value="1"/>
</dbReference>
<dbReference type="RefSeq" id="WP_017870029.1">
    <property type="nucleotide sequence ID" value="NZ_BMLZ01000018.1"/>
</dbReference>
<feature type="compositionally biased region" description="Basic and acidic residues" evidence="1">
    <location>
        <begin position="365"/>
        <end position="389"/>
    </location>
</feature>
<dbReference type="GO" id="GO:0003677">
    <property type="term" value="F:DNA binding"/>
    <property type="evidence" value="ECO:0007669"/>
    <property type="project" value="InterPro"/>
</dbReference>
<feature type="region of interest" description="Disordered" evidence="1">
    <location>
        <begin position="359"/>
        <end position="389"/>
    </location>
</feature>
<dbReference type="EMBL" id="BMMA01000022">
    <property type="protein sequence ID" value="GGI86942.1"/>
    <property type="molecule type" value="Genomic_DNA"/>
</dbReference>
<dbReference type="GO" id="GO:0005829">
    <property type="term" value="C:cytosol"/>
    <property type="evidence" value="ECO:0007669"/>
    <property type="project" value="TreeGrafter"/>
</dbReference>
<dbReference type="Pfam" id="PF00271">
    <property type="entry name" value="Helicase_C"/>
    <property type="match status" value="1"/>
</dbReference>
<protein>
    <recommendedName>
        <fullName evidence="8">DEAD/DEAH box helicase</fullName>
    </recommendedName>
</protein>
<sequence>MTDFTLRPYQEAAINGVQAEFKRGRKQVMLSMPTGAGKTLTASEMLGRSHAKGKTMLWLTDREELADQASDAFDRVGIPHSYIMAGESADRLGRAFVGTIQSFLAWRRKDATGESRKWTPEKVDFIVIDEAHRTQSRSFQLMLAEYPDAFVLGLSATPMRGDGQGLGKTYRSLVVPVTMRELLDEGVLVTPRYFVPPQAEYTKLQRIKTGDFSSAELSAWAEANPQLVGDAVENFARICPSDRFLAFPPDIKTSLALRDRMNAAGFSCIHIDGNTPKPERRRLMQAFRDGEYQGMTSVNIAIEGLDVPDVVTAINMRPTKSERIWVQMVGRVLRSAPGKTFGRILDHAGGLAMFGPAEDFVPPELHSKEGKKSEGSKSRKKPKDEKKQFPCEGLLPTGDACCAVLIGTHVCPECGHEHHFEQAPDHASFIPGELEELTAEGQQQHAYDLNERKRWYAEFLGYCQNRGKSPGAAYYLYLEKFKEKPPYAWREFNPKAPSSEVLAYCKSRAIAYAKGMQKRQSRAA</sequence>
<dbReference type="PROSITE" id="PS51192">
    <property type="entry name" value="HELICASE_ATP_BIND_1"/>
    <property type="match status" value="1"/>
</dbReference>
<dbReference type="InterPro" id="IPR006935">
    <property type="entry name" value="Helicase/UvrB_N"/>
</dbReference>
<accession>A0AAV4K5F4</accession>
<dbReference type="InterPro" id="IPR001650">
    <property type="entry name" value="Helicase_C-like"/>
</dbReference>
<dbReference type="GO" id="GO:0005524">
    <property type="term" value="F:ATP binding"/>
    <property type="evidence" value="ECO:0007669"/>
    <property type="project" value="InterPro"/>
</dbReference>
<evidence type="ECO:0008006" key="8">
    <source>
        <dbReference type="Google" id="ProtNLM"/>
    </source>
</evidence>
<proteinExistence type="predicted"/>
<evidence type="ECO:0000313" key="6">
    <source>
        <dbReference type="Proteomes" id="UP000630135"/>
    </source>
</evidence>
<evidence type="ECO:0000313" key="5">
    <source>
        <dbReference type="EMBL" id="GGP29946.1"/>
    </source>
</evidence>
<dbReference type="GeneID" id="59164372"/>
<feature type="domain" description="Helicase ATP-binding" evidence="2">
    <location>
        <begin position="19"/>
        <end position="176"/>
    </location>
</feature>
<dbReference type="AlphaFoldDB" id="A0AAV4K5F4"/>
<evidence type="ECO:0000313" key="4">
    <source>
        <dbReference type="EMBL" id="GGI86942.1"/>
    </source>
</evidence>